<feature type="compositionally biased region" description="Basic and acidic residues" evidence="9">
    <location>
        <begin position="943"/>
        <end position="952"/>
    </location>
</feature>
<feature type="region of interest" description="Disordered" evidence="9">
    <location>
        <begin position="208"/>
        <end position="332"/>
    </location>
</feature>
<proteinExistence type="inferred from homology"/>
<keyword evidence="5" id="KW-0479">Metal-binding</keyword>
<evidence type="ECO:0000256" key="8">
    <source>
        <dbReference type="SAM" id="Coils"/>
    </source>
</evidence>
<feature type="compositionally biased region" description="Low complexity" evidence="9">
    <location>
        <begin position="218"/>
        <end position="227"/>
    </location>
</feature>
<feature type="compositionally biased region" description="Basic and acidic residues" evidence="9">
    <location>
        <begin position="1273"/>
        <end position="1289"/>
    </location>
</feature>
<feature type="compositionally biased region" description="Basic and acidic residues" evidence="9">
    <location>
        <begin position="1060"/>
        <end position="1108"/>
    </location>
</feature>
<sequence>MPQHLTRPTTAESALLQYIFYLEQIGVAMSPLSNNALFLAYERNPFLQYFRRGLNVSLSTDDPLQFAFTKEPLIEEYAVAAQIYKLSAVDMCELAKQSVLQSGFEHGVKQRWLGPNYRAEGVEGNEVGKVNVPDLREGFRHETLMQELGMVARYAGTRAALDGAAQRPLSPTASSKTRTGGTGTMSGVSGAKMGHTQSNAALRPDQQELAHAQSDGQASAALSNAASPPDRDAGGSGSSLFTSPTTHAGQPHFPPQPPEPDSTLTPTISGDLAASHSFGAYGSVSGAEPKIFPGVMSGRRRRSSVMRPLSIVNGTTGTEDDRTSDGGLGNNDAQSVVQTKIKVRRRSKHNIIETYLHTPTTPDNDTALVKLPPDPGDGTDERMRVRYTVERTTTKPVVTFASPSPDTNDVPPLAVYHICRICLRPRSIRYHCEHPIPINGVPPPPGICRRCRVSTVDEVSKVAVIVQECETNKIKLGLAAFVPEEDYVSNKEMKARRATELLRSVERQLAEDKSTSESTEREREIVYRHVRVRDTTSDPPPLIKTSVKSTAQDAIDAVSVRSQVGRSTVAVAATSRAVGRWSEKTQSVGAPASRARASDAGFRQVGEGVISTAIPHDGGTTRQGTKTTAYAESVCTQPPSAHAPSTAIARASATIVQPARAERSESEIRKIAREEIVRYRQAERKMEAHPDPYGHGRMIPVERRIEKQADVVESMPWARKSEAVEEIVLTRRQKVPEESSTQPVRISYRHKATEASASQRGEAASKAPAEVKASSSARPKRSGLSAELDRYVEREYVVERISDADGKVNVTNWTPLPAKVSDTNVGSEWQAQPRNNIASESARSERRDWDAVAEKISQVASSSQLRKSTQDGSCSNRSERRSWDIMTESGQATTEPGSDWGAHAKYREAPSWKCEEEGYIRREIWLPPTGEYEVIEVIEATEMPHRTGRADRGTSYFQRRPPTPDEEAMPDRILEIESDVVSGTSKARQPSQQDRCSGPASARLSKHADVSDGGVASARPSKYEAVSDVRYRRNETYSQPVHGPPSLSERSVKQAQASRTSDRREYSDVAERPSKAEHATPDRPDIRRATSEPAEKPVEPIRPRDFDLRWAAAANAAAAVAEARTEQLPRAEPKQAEQADRDESDEGSDKTSRVRFASKVDVSPTPPDSEASSTQFRMIGARPSTKAKTTRAGESGEDLIAEYEERRGRSRARDRARPAAVEEEGPDYYYERKEVERSRSRCDGAENGSERKEGGRSRSREPKPIGWAFSESPSRELHGEIHAGDKEDGFGPYRPNMPRPDSTDLNSLEVGSGSGHGEHAWGKQSAHGRWQEDLPVLEGVGW</sequence>
<protein>
    <recommendedName>
        <fullName evidence="4">AMP deaminase</fullName>
        <ecNumber evidence="4">3.5.4.6</ecNumber>
    </recommendedName>
</protein>
<gene>
    <name evidence="10" type="ORF">B0A54_10984</name>
</gene>
<dbReference type="EC" id="3.5.4.6" evidence="4"/>
<dbReference type="Pfam" id="PF19326">
    <property type="entry name" value="AMP_deaminase"/>
    <property type="match status" value="1"/>
</dbReference>
<dbReference type="EMBL" id="NAJP01000052">
    <property type="protein sequence ID" value="TKA37399.1"/>
    <property type="molecule type" value="Genomic_DNA"/>
</dbReference>
<evidence type="ECO:0000256" key="4">
    <source>
        <dbReference type="ARBA" id="ARBA00012775"/>
    </source>
</evidence>
<comment type="cofactor">
    <cofactor evidence="1">
        <name>Zn(2+)</name>
        <dbReference type="ChEBI" id="CHEBI:29105"/>
    </cofactor>
</comment>
<dbReference type="PROSITE" id="PS00485">
    <property type="entry name" value="A_DEAMINASE"/>
    <property type="match status" value="1"/>
</dbReference>
<keyword evidence="8" id="KW-0175">Coiled coil</keyword>
<dbReference type="UniPathway" id="UPA00591">
    <property type="reaction ID" value="UER00663"/>
</dbReference>
<feature type="region of interest" description="Disordered" evidence="9">
    <location>
        <begin position="356"/>
        <end position="381"/>
    </location>
</feature>
<dbReference type="GO" id="GO:0005829">
    <property type="term" value="C:cytosol"/>
    <property type="evidence" value="ECO:0007669"/>
    <property type="project" value="TreeGrafter"/>
</dbReference>
<feature type="compositionally biased region" description="Basic and acidic residues" evidence="9">
    <location>
        <begin position="1203"/>
        <end position="1217"/>
    </location>
</feature>
<name>A0A4V5N6W1_9PEZI</name>
<feature type="compositionally biased region" description="Basic and acidic residues" evidence="9">
    <location>
        <begin position="842"/>
        <end position="853"/>
    </location>
</feature>
<evidence type="ECO:0000256" key="2">
    <source>
        <dbReference type="ARBA" id="ARBA00004955"/>
    </source>
</evidence>
<evidence type="ECO:0000256" key="7">
    <source>
        <dbReference type="ARBA" id="ARBA00022833"/>
    </source>
</evidence>
<feature type="compositionally biased region" description="Basic and acidic residues" evidence="9">
    <location>
        <begin position="1229"/>
        <end position="1263"/>
    </location>
</feature>
<feature type="compositionally biased region" description="Polar residues" evidence="9">
    <location>
        <begin position="981"/>
        <end position="995"/>
    </location>
</feature>
<comment type="similarity">
    <text evidence="3">Belongs to the metallo-dependent hydrolases superfamily. Adenosine and AMP deaminases family.</text>
</comment>
<feature type="region of interest" description="Disordered" evidence="9">
    <location>
        <begin position="162"/>
        <end position="193"/>
    </location>
</feature>
<dbReference type="InterPro" id="IPR006329">
    <property type="entry name" value="AMPD"/>
</dbReference>
<dbReference type="GO" id="GO:0046033">
    <property type="term" value="P:AMP metabolic process"/>
    <property type="evidence" value="ECO:0007669"/>
    <property type="project" value="TreeGrafter"/>
</dbReference>
<evidence type="ECO:0000256" key="5">
    <source>
        <dbReference type="ARBA" id="ARBA00022723"/>
    </source>
</evidence>
<dbReference type="InterPro" id="IPR006650">
    <property type="entry name" value="A/AMP_deam_AS"/>
</dbReference>
<feature type="compositionally biased region" description="Low complexity" evidence="9">
    <location>
        <begin position="1111"/>
        <end position="1122"/>
    </location>
</feature>
<dbReference type="GO" id="GO:0003876">
    <property type="term" value="F:AMP deaminase activity"/>
    <property type="evidence" value="ECO:0007669"/>
    <property type="project" value="UniProtKB-EC"/>
</dbReference>
<feature type="region of interest" description="Disordered" evidence="9">
    <location>
        <begin position="749"/>
        <end position="785"/>
    </location>
</feature>
<evidence type="ECO:0000256" key="6">
    <source>
        <dbReference type="ARBA" id="ARBA00022801"/>
    </source>
</evidence>
<dbReference type="GO" id="GO:0032264">
    <property type="term" value="P:IMP salvage"/>
    <property type="evidence" value="ECO:0007669"/>
    <property type="project" value="UniProtKB-UniPathway"/>
</dbReference>
<comment type="pathway">
    <text evidence="2">Purine metabolism; IMP biosynthesis via salvage pathway; IMP from AMP: step 1/1.</text>
</comment>
<feature type="compositionally biased region" description="Polar residues" evidence="9">
    <location>
        <begin position="825"/>
        <end position="841"/>
    </location>
</feature>
<dbReference type="OrthoDB" id="3650383at2759"/>
<dbReference type="SUPFAM" id="SSF51556">
    <property type="entry name" value="Metallo-dependent hydrolases"/>
    <property type="match status" value="1"/>
</dbReference>
<dbReference type="Proteomes" id="UP000310066">
    <property type="component" value="Unassembled WGS sequence"/>
</dbReference>
<feature type="compositionally biased region" description="Polar residues" evidence="9">
    <location>
        <begin position="238"/>
        <end position="248"/>
    </location>
</feature>
<keyword evidence="6" id="KW-0378">Hydrolase</keyword>
<accession>A0A4V5N6W1</accession>
<dbReference type="PANTHER" id="PTHR11359:SF0">
    <property type="entry name" value="AMP DEAMINASE"/>
    <property type="match status" value="1"/>
</dbReference>
<dbReference type="InterPro" id="IPR032466">
    <property type="entry name" value="Metal_Hydrolase"/>
</dbReference>
<feature type="coiled-coil region" evidence="8">
    <location>
        <begin position="488"/>
        <end position="522"/>
    </location>
</feature>
<dbReference type="GO" id="GO:0046872">
    <property type="term" value="F:metal ion binding"/>
    <property type="evidence" value="ECO:0007669"/>
    <property type="project" value="UniProtKB-KW"/>
</dbReference>
<comment type="caution">
    <text evidence="10">The sequence shown here is derived from an EMBL/GenBank/DDBJ whole genome shotgun (WGS) entry which is preliminary data.</text>
</comment>
<evidence type="ECO:0000313" key="10">
    <source>
        <dbReference type="EMBL" id="TKA37399.1"/>
    </source>
</evidence>
<feature type="region of interest" description="Disordered" evidence="9">
    <location>
        <begin position="943"/>
        <end position="1342"/>
    </location>
</feature>
<feature type="compositionally biased region" description="Low complexity" evidence="9">
    <location>
        <begin position="172"/>
        <end position="190"/>
    </location>
</feature>
<dbReference type="PANTHER" id="PTHR11359">
    <property type="entry name" value="AMP DEAMINASE"/>
    <property type="match status" value="1"/>
</dbReference>
<dbReference type="Gene3D" id="3.20.20.140">
    <property type="entry name" value="Metal-dependent hydrolases"/>
    <property type="match status" value="1"/>
</dbReference>
<keyword evidence="7" id="KW-0862">Zinc</keyword>
<organism evidence="10 11">
    <name type="scientific">Friedmanniomyces endolithicus</name>
    <dbReference type="NCBI Taxonomy" id="329885"/>
    <lineage>
        <taxon>Eukaryota</taxon>
        <taxon>Fungi</taxon>
        <taxon>Dikarya</taxon>
        <taxon>Ascomycota</taxon>
        <taxon>Pezizomycotina</taxon>
        <taxon>Dothideomycetes</taxon>
        <taxon>Dothideomycetidae</taxon>
        <taxon>Mycosphaerellales</taxon>
        <taxon>Teratosphaeriaceae</taxon>
        <taxon>Friedmanniomyces</taxon>
    </lineage>
</organism>
<reference evidence="10 11" key="1">
    <citation type="submission" date="2017-03" db="EMBL/GenBank/DDBJ databases">
        <title>Genomes of endolithic fungi from Antarctica.</title>
        <authorList>
            <person name="Coleine C."/>
            <person name="Masonjones S."/>
            <person name="Stajich J.E."/>
        </authorList>
    </citation>
    <scope>NUCLEOTIDE SEQUENCE [LARGE SCALE GENOMIC DNA]</scope>
    <source>
        <strain evidence="10 11">CCFEE 5311</strain>
    </source>
</reference>
<evidence type="ECO:0000256" key="1">
    <source>
        <dbReference type="ARBA" id="ARBA00001947"/>
    </source>
</evidence>
<feature type="region of interest" description="Disordered" evidence="9">
    <location>
        <begin position="825"/>
        <end position="902"/>
    </location>
</feature>
<feature type="compositionally biased region" description="Basic and acidic residues" evidence="9">
    <location>
        <begin position="1123"/>
        <end position="1152"/>
    </location>
</feature>
<evidence type="ECO:0000256" key="3">
    <source>
        <dbReference type="ARBA" id="ARBA00006676"/>
    </source>
</evidence>
<dbReference type="STRING" id="329885.A0A4V5N6W1"/>
<feature type="compositionally biased region" description="Polar residues" evidence="9">
    <location>
        <begin position="858"/>
        <end position="876"/>
    </location>
</feature>
<feature type="compositionally biased region" description="Basic and acidic residues" evidence="9">
    <location>
        <begin position="1021"/>
        <end position="1035"/>
    </location>
</feature>
<evidence type="ECO:0000313" key="11">
    <source>
        <dbReference type="Proteomes" id="UP000310066"/>
    </source>
</evidence>
<evidence type="ECO:0000256" key="9">
    <source>
        <dbReference type="SAM" id="MobiDB-lite"/>
    </source>
</evidence>